<comment type="caution">
    <text evidence="2">The sequence shown here is derived from an EMBL/GenBank/DDBJ whole genome shotgun (WGS) entry which is preliminary data.</text>
</comment>
<dbReference type="AlphaFoldDB" id="M0L1L2"/>
<name>M0L1L2_9EURY</name>
<keyword evidence="3" id="KW-1185">Reference proteome</keyword>
<dbReference type="eggNOG" id="arCOG10817">
    <property type="taxonomic scope" value="Archaea"/>
</dbReference>
<sequence>MSGSRSPDGNVQTDAVVEGSVSRSGSDTGHPMVSPVTERHHVDGCACLECRDLSAETIRRTLLESLLWCLRLFRAYPSILLLVVPLVVERRLLSLSLPAIGFLEGTITITITATICRCVLVRGYVDAVAWLGVYAHLDVRGSSTWARRST</sequence>
<evidence type="ECO:0000313" key="2">
    <source>
        <dbReference type="EMBL" id="EMA27447.1"/>
    </source>
</evidence>
<dbReference type="OrthoDB" id="197051at2157"/>
<keyword evidence="1" id="KW-1133">Transmembrane helix</keyword>
<gene>
    <name evidence="2" type="ORF">C446_17711</name>
</gene>
<dbReference type="STRING" id="1227454.C446_17711"/>
<accession>M0L1L2</accession>
<keyword evidence="1" id="KW-0812">Transmembrane</keyword>
<dbReference type="Proteomes" id="UP000011607">
    <property type="component" value="Unassembled WGS sequence"/>
</dbReference>
<reference evidence="2 3" key="1">
    <citation type="journal article" date="2014" name="PLoS Genet.">
        <title>Phylogenetically driven sequencing of extremely halophilic archaea reveals strategies for static and dynamic osmo-response.</title>
        <authorList>
            <person name="Becker E.A."/>
            <person name="Seitzer P.M."/>
            <person name="Tritt A."/>
            <person name="Larsen D."/>
            <person name="Krusor M."/>
            <person name="Yao A.I."/>
            <person name="Wu D."/>
            <person name="Madern D."/>
            <person name="Eisen J.A."/>
            <person name="Darling A.E."/>
            <person name="Facciotti M.T."/>
        </authorList>
    </citation>
    <scope>NUCLEOTIDE SEQUENCE [LARGE SCALE GENOMIC DNA]</scope>
    <source>
        <strain evidence="2 3">JCM 10879</strain>
    </source>
</reference>
<feature type="transmembrane region" description="Helical" evidence="1">
    <location>
        <begin position="100"/>
        <end position="120"/>
    </location>
</feature>
<keyword evidence="1" id="KW-0472">Membrane</keyword>
<dbReference type="RefSeq" id="WP_006674423.1">
    <property type="nucleotide sequence ID" value="NZ_AOMA01000201.1"/>
</dbReference>
<proteinExistence type="predicted"/>
<organism evidence="2 3">
    <name type="scientific">Halobiforma nitratireducens JCM 10879</name>
    <dbReference type="NCBI Taxonomy" id="1227454"/>
    <lineage>
        <taxon>Archaea</taxon>
        <taxon>Methanobacteriati</taxon>
        <taxon>Methanobacteriota</taxon>
        <taxon>Stenosarchaea group</taxon>
        <taxon>Halobacteria</taxon>
        <taxon>Halobacteriales</taxon>
        <taxon>Natrialbaceae</taxon>
        <taxon>Halobiforma</taxon>
    </lineage>
</organism>
<evidence type="ECO:0000313" key="3">
    <source>
        <dbReference type="Proteomes" id="UP000011607"/>
    </source>
</evidence>
<dbReference type="EMBL" id="AOMA01000201">
    <property type="protein sequence ID" value="EMA27447.1"/>
    <property type="molecule type" value="Genomic_DNA"/>
</dbReference>
<evidence type="ECO:0000256" key="1">
    <source>
        <dbReference type="SAM" id="Phobius"/>
    </source>
</evidence>
<protein>
    <submittedName>
        <fullName evidence="2">Uncharacterized protein</fullName>
    </submittedName>
</protein>
<feature type="transmembrane region" description="Helical" evidence="1">
    <location>
        <begin position="68"/>
        <end position="88"/>
    </location>
</feature>